<comment type="caution">
    <text evidence="2">The sequence shown here is derived from an EMBL/GenBank/DDBJ whole genome shotgun (WGS) entry which is preliminary data.</text>
</comment>
<proteinExistence type="predicted"/>
<dbReference type="AlphaFoldDB" id="A0A2S4VT52"/>
<evidence type="ECO:0000313" key="3">
    <source>
        <dbReference type="Proteomes" id="UP000239156"/>
    </source>
</evidence>
<feature type="compositionally biased region" description="Polar residues" evidence="1">
    <location>
        <begin position="1"/>
        <end position="41"/>
    </location>
</feature>
<feature type="region of interest" description="Disordered" evidence="1">
    <location>
        <begin position="1"/>
        <end position="43"/>
    </location>
</feature>
<evidence type="ECO:0000256" key="1">
    <source>
        <dbReference type="SAM" id="MobiDB-lite"/>
    </source>
</evidence>
<reference evidence="2" key="1">
    <citation type="submission" date="2017-12" db="EMBL/GenBank/DDBJ databases">
        <title>Gene loss provides genomic basis for host adaptation in cereal stripe rust fungi.</title>
        <authorList>
            <person name="Xia C."/>
        </authorList>
    </citation>
    <scope>NUCLEOTIDE SEQUENCE [LARGE SCALE GENOMIC DNA]</scope>
    <source>
        <strain evidence="2">93-210</strain>
    </source>
</reference>
<protein>
    <submittedName>
        <fullName evidence="2">Uncharacterized protein</fullName>
    </submittedName>
</protein>
<organism evidence="2 3">
    <name type="scientific">Puccinia striiformis</name>
    <dbReference type="NCBI Taxonomy" id="27350"/>
    <lineage>
        <taxon>Eukaryota</taxon>
        <taxon>Fungi</taxon>
        <taxon>Dikarya</taxon>
        <taxon>Basidiomycota</taxon>
        <taxon>Pucciniomycotina</taxon>
        <taxon>Pucciniomycetes</taxon>
        <taxon>Pucciniales</taxon>
        <taxon>Pucciniaceae</taxon>
        <taxon>Puccinia</taxon>
    </lineage>
</organism>
<name>A0A2S4VT52_9BASI</name>
<evidence type="ECO:0000313" key="2">
    <source>
        <dbReference type="EMBL" id="POW12639.1"/>
    </source>
</evidence>
<accession>A0A2S4VT52</accession>
<dbReference type="VEuPathDB" id="FungiDB:PSHT_15776"/>
<gene>
    <name evidence="2" type="ORF">PSTT_04222</name>
</gene>
<dbReference type="Proteomes" id="UP000239156">
    <property type="component" value="Unassembled WGS sequence"/>
</dbReference>
<dbReference type="VEuPathDB" id="FungiDB:PSTT_04222"/>
<dbReference type="EMBL" id="PKSL01000030">
    <property type="protein sequence ID" value="POW12639.1"/>
    <property type="molecule type" value="Genomic_DNA"/>
</dbReference>
<sequence length="100" mass="10770">MNITGLDSPSLSSTMDSNHHNTSTDNPAPTNHLPTTGNQTAPECGLVFDNDDGLQRMMDEQPKDDHHMSTGAVKLTYDAMAQYASMDLESLCAAASHYAI</sequence>
<keyword evidence="3" id="KW-1185">Reference proteome</keyword>